<evidence type="ECO:0000313" key="8">
    <source>
        <dbReference type="EMBL" id="EDV22210.1"/>
    </source>
</evidence>
<feature type="region of interest" description="Disordered" evidence="6">
    <location>
        <begin position="2026"/>
        <end position="2050"/>
    </location>
</feature>
<dbReference type="CTD" id="6756449"/>
<dbReference type="InterPro" id="IPR036028">
    <property type="entry name" value="SH3-like_dom_sf"/>
</dbReference>
<evidence type="ECO:0000256" key="6">
    <source>
        <dbReference type="SAM" id="MobiDB-lite"/>
    </source>
</evidence>
<reference evidence="8 9" key="1">
    <citation type="journal article" date="2008" name="Nature">
        <title>The Trichoplax genome and the nature of placozoans.</title>
        <authorList>
            <person name="Srivastava M."/>
            <person name="Begovic E."/>
            <person name="Chapman J."/>
            <person name="Putnam N.H."/>
            <person name="Hellsten U."/>
            <person name="Kawashima T."/>
            <person name="Kuo A."/>
            <person name="Mitros T."/>
            <person name="Salamov A."/>
            <person name="Carpenter M.L."/>
            <person name="Signorovitch A.Y."/>
            <person name="Moreno M.A."/>
            <person name="Kamm K."/>
            <person name="Grimwood J."/>
            <person name="Schmutz J."/>
            <person name="Shapiro H."/>
            <person name="Grigoriev I.V."/>
            <person name="Buss L.W."/>
            <person name="Schierwater B."/>
            <person name="Dellaporta S.L."/>
            <person name="Rokhsar D.S."/>
        </authorList>
    </citation>
    <scope>NUCLEOTIDE SEQUENCE [LARGE SCALE GENOMIC DNA]</scope>
    <source>
        <strain evidence="8 9">Grell-BS-1999</strain>
    </source>
</reference>
<evidence type="ECO:0000259" key="7">
    <source>
        <dbReference type="PROSITE" id="PS50002"/>
    </source>
</evidence>
<evidence type="ECO:0000313" key="9">
    <source>
        <dbReference type="Proteomes" id="UP000009022"/>
    </source>
</evidence>
<feature type="compositionally biased region" description="Basic and acidic residues" evidence="6">
    <location>
        <begin position="1615"/>
        <end position="1640"/>
    </location>
</feature>
<dbReference type="InterPro" id="IPR057884">
    <property type="entry name" value="FN3_RIM-BP1/2/3"/>
</dbReference>
<evidence type="ECO:0000256" key="2">
    <source>
        <dbReference type="ARBA" id="ARBA00022443"/>
    </source>
</evidence>
<feature type="compositionally biased region" description="Polar residues" evidence="6">
    <location>
        <begin position="1171"/>
        <end position="1185"/>
    </location>
</feature>
<feature type="domain" description="SH3" evidence="7">
    <location>
        <begin position="1953"/>
        <end position="2022"/>
    </location>
</feature>
<dbReference type="FunFam" id="2.30.30.40:FF:000023">
    <property type="entry name" value="RIMS-binding protein 2 isoform F"/>
    <property type="match status" value="1"/>
</dbReference>
<dbReference type="PANTHER" id="PTHR14234:SF19">
    <property type="entry name" value="RIM-BINDING PROTEIN, ISOFORM F"/>
    <property type="match status" value="1"/>
</dbReference>
<feature type="region of interest" description="Disordered" evidence="6">
    <location>
        <begin position="374"/>
        <end position="398"/>
    </location>
</feature>
<keyword evidence="3" id="KW-0677">Repeat</keyword>
<dbReference type="OMA" id="HGANIHG"/>
<accession>B3S564</accession>
<dbReference type="PROSITE" id="PS50002">
    <property type="entry name" value="SH3"/>
    <property type="match status" value="3"/>
</dbReference>
<feature type="coiled-coil region" evidence="5">
    <location>
        <begin position="568"/>
        <end position="641"/>
    </location>
</feature>
<feature type="compositionally biased region" description="Basic residues" evidence="6">
    <location>
        <begin position="1574"/>
        <end position="1585"/>
    </location>
</feature>
<dbReference type="SMART" id="SM00326">
    <property type="entry name" value="SH3"/>
    <property type="match status" value="3"/>
</dbReference>
<dbReference type="KEGG" id="tad:TRIADDRAFT_59211"/>
<feature type="compositionally biased region" description="Polar residues" evidence="6">
    <location>
        <begin position="1557"/>
        <end position="1573"/>
    </location>
</feature>
<dbReference type="FunCoup" id="B3S564">
    <property type="interactions" value="561"/>
</dbReference>
<feature type="region of interest" description="Disordered" evidence="6">
    <location>
        <begin position="1153"/>
        <end position="1202"/>
    </location>
</feature>
<feature type="compositionally biased region" description="Basic and acidic residues" evidence="6">
    <location>
        <begin position="2177"/>
        <end position="2203"/>
    </location>
</feature>
<feature type="region of interest" description="Disordered" evidence="6">
    <location>
        <begin position="1408"/>
        <end position="1470"/>
    </location>
</feature>
<feature type="domain" description="SH3" evidence="7">
    <location>
        <begin position="2107"/>
        <end position="2174"/>
    </location>
</feature>
<evidence type="ECO:0000256" key="1">
    <source>
        <dbReference type="ARBA" id="ARBA00010749"/>
    </source>
</evidence>
<dbReference type="SMART" id="SM00060">
    <property type="entry name" value="FN3"/>
    <property type="match status" value="3"/>
</dbReference>
<feature type="region of interest" description="Disordered" evidence="6">
    <location>
        <begin position="1554"/>
        <end position="1677"/>
    </location>
</feature>
<dbReference type="InParanoid" id="B3S564"/>
<dbReference type="InterPro" id="IPR036116">
    <property type="entry name" value="FN3_sf"/>
</dbReference>
<name>B3S564_TRIAD</name>
<keyword evidence="2 4" id="KW-0728">SH3 domain</keyword>
<dbReference type="SUPFAM" id="SSF50044">
    <property type="entry name" value="SH3-domain"/>
    <property type="match status" value="3"/>
</dbReference>
<feature type="region of interest" description="Disordered" evidence="6">
    <location>
        <begin position="1724"/>
        <end position="1766"/>
    </location>
</feature>
<feature type="compositionally biased region" description="Basic and acidic residues" evidence="6">
    <location>
        <begin position="192"/>
        <end position="207"/>
    </location>
</feature>
<feature type="compositionally biased region" description="Basic and acidic residues" evidence="6">
    <location>
        <begin position="1651"/>
        <end position="1671"/>
    </location>
</feature>
<feature type="region of interest" description="Disordered" evidence="6">
    <location>
        <begin position="2174"/>
        <end position="2232"/>
    </location>
</feature>
<dbReference type="FunFam" id="2.30.30.40:FF:000016">
    <property type="entry name" value="RIMS-binding protein 2 isoform X2"/>
    <property type="match status" value="1"/>
</dbReference>
<feature type="region of interest" description="Disordered" evidence="6">
    <location>
        <begin position="1320"/>
        <end position="1360"/>
    </location>
</feature>
<sequence>MSQTQWFNDVPTNGYYTLVTVNSTTCSTTTTVFANDTRISASIADIRLMNYDNQLNSILVLPSLALQQSESNQKITDKNQNMVTPQLSCTEGRVGKNLHYHSNCHRSQWSTTNSKQLLHDHVIIHPLSNQRFQINSNINHHHLNKDCMDNIQGDQLALRSTTNDDQFDYLSYFSHEKGSDHTMRPFPYPHSHNYERNRDNNDDDDKKSKLGDELINFKLELETLQYQAVHSTIKLHPIDTRTSIDTLTSPNSHDSSSVVAWTSKRLFDDRERLLLQKNTELNSNVSHLESRCEYLAKEMSSLKRQLGSSNHNRQNYLEDKLARLKIRNSKLVQIANDLQETISKNGDDGYFQQCMQLKEELKKKDDEINKLRVNQPANGPEVGSSNIHQGSKNIQQSGRSIEELETIIRQLTKEKLQLQKHMTESPGNLARVAELEEKSSKYEALLLTNEMLKSEIKRLEETKPPATDEQLLQKLKSYEELERKHSALENDMVQLKSESEQIKLENASLNRNVAELQKVEMRCEKLRQDLKKSLDDCDKSRSECIALKRRISELEISIAGLSLTANQKKQLENDYNITKLKLNERQQEMQKLHMNQLQDRDRYREEISKLENQLRSLRDKNELSERRCKRLSKELQHYHKNGLIMENSNQLNGANSDYVSLQDKIKGLAASSDDDDLFDRHYRRRRSYYYNDIFATDSSSDETYGSRRKSRQKNGPRQQTLPKLPAIEDSDAYAMADLSVFVAKYDYNPMETSPNKQPEFELPFKANEYVIAYGNTNISGYYNAELLSGRRGLAPSNYLRRVTAGSTYGTGLEALSETNSSLVSINNPENKLDQLQTGDPAIASPINVRIERHFIDSVLLRWQAADLPPDKVTAYAVYVNGSLRSEINKNEKMKALVGGLDNNHVTRLSVRTITPIGHSSDAQATVLIGKDLSIAPSQIKVLSYSATTAVIAWMPSDSNFSHTIFVNNDKFQQVPPGTNQCNLTGLEPTSTVTVKIMATGQLPDEHAKMYNLDKITYSEIQFQTDQQGIPDSPASVRLDTGSEKGSLYITWLPVTISANGKSNGTLVTGYTIYINGRKILTTPDPTADYLEISPKVVESILHGSSPYSVTVRTQSIRGESRSSAETIISNELINTLMSDLKVRYNGEKELLSPLSDKSRSRSNEKGEIGFQQLNNRPDRSSTSISGKGDRSPRASMDSITNAKWKETTARVLKLLSHNKTERKYSDDISDLRKTKLEDDVNRRRSIASANVTASVLAKIWQKRAAAKKNESSSPLWVNTSTHSGKDDKSMSKFKTTPNNKFNDIREKIYQVKIFQDGRTKSKFNEGKDRQDINADDHHGISDLLPVKNSDSRRHSSYIDTNGLNNTMEIRKAHYNRRFSAGTTENTDQSIDAGKSSLGMAMKYLKKQNHEYQKKSPTTEIPLENSTEGDTSSYLVANTGPSRSKKTKTVTGNMQGGSDSDLESQSESDERHVELFKPIEAPPGNSSNLVAPKPVKPTPCVTPIIQSENDDESSTHESQLGLANREAINITGSKVVKGKETSMELVLGKIKKLDKNSDGVTSSPISTPTNSLKTTRPKKDKHLTKHKPSELYLSSSDSDSDEPKPRHTRKASSTSKVKELGAEGLEEKIPKIKVDKLDGNSKKSAFSSARKPHLDNTKSKAKDINSDSKKFQSNDIEDTIAINSIRVNSEDSSPVVAKTVISDTKSDDSKIKAKNVVTYLKNSINRNSTSSSSSSSSDSSNNNSENETNEVKVAQSNLSTQKDQQSKRNLIEYNKSIDTDIQSKLVNASTRNYQEVTSQQIDTEKTNVRQIDDNKTTSKVPSTTEAVAVIRNDLQKDANKNNDQKKTIVTPTDAESLSNNKIHDTNVSSKSVHIAKHKPLSATNSEDSISKTLENLNVKDNDVSLTDESEFAFDDEQFDNFEETTQPFTPTALIDIPEGNEDESESMEEAQAKNKVRLFVALYNYDPEVMSPNPLDVAEEELPFKQGDIIKIYGDKDGDGFYKGELNNRTGYVPCNMVCEIQYPETQVTGTENTDPDPSQSLSKDKDQEFIADSDIPTVDVEFTMTNDVQLNEEQAAGAGNDQSASDDSSSSSFDEDNVSFTSARTQEVKSYAVALYDYDPYVSSPNADSEMELTFHAGDTIRILGNMDEDGYFMGELNDKRGLVPSNFVKLIENSADEGKENDKSEYPAKDDEGGQPAKESRYRMPSQDSQSEDDQEFIDNGNNRKKKKSPLSGKFSGLIILFLANDIRTQPTRQLTKYYIN</sequence>
<dbReference type="eggNOG" id="KOG3632">
    <property type="taxonomic scope" value="Eukaryota"/>
</dbReference>
<comment type="similarity">
    <text evidence="1">Belongs to the RIMBP family.</text>
</comment>
<evidence type="ECO:0000256" key="3">
    <source>
        <dbReference type="ARBA" id="ARBA00022737"/>
    </source>
</evidence>
<feature type="domain" description="SH3" evidence="7">
    <location>
        <begin position="736"/>
        <end position="804"/>
    </location>
</feature>
<evidence type="ECO:0000256" key="4">
    <source>
        <dbReference type="PROSITE-ProRule" id="PRU00192"/>
    </source>
</evidence>
<dbReference type="Pfam" id="PF07653">
    <property type="entry name" value="SH3_2"/>
    <property type="match status" value="2"/>
</dbReference>
<feature type="compositionally biased region" description="Basic and acidic residues" evidence="6">
    <location>
        <begin position="1320"/>
        <end position="1340"/>
    </location>
</feature>
<gene>
    <name evidence="8" type="ORF">TRIADDRAFT_59211</name>
</gene>
<dbReference type="CDD" id="cd00063">
    <property type="entry name" value="FN3"/>
    <property type="match status" value="1"/>
</dbReference>
<dbReference type="CDD" id="cd12014">
    <property type="entry name" value="SH3_RIM-BP_1"/>
    <property type="match status" value="1"/>
</dbReference>
<feature type="compositionally biased region" description="Low complexity" evidence="6">
    <location>
        <begin position="1724"/>
        <end position="1745"/>
    </location>
</feature>
<dbReference type="HOGENOM" id="CLU_230536_0_0_1"/>
<protein>
    <recommendedName>
        <fullName evidence="7">SH3 domain-containing protein</fullName>
    </recommendedName>
</protein>
<dbReference type="InterPro" id="IPR001452">
    <property type="entry name" value="SH3_domain"/>
</dbReference>
<feature type="compositionally biased region" description="Polar residues" evidence="6">
    <location>
        <begin position="1753"/>
        <end position="1762"/>
    </location>
</feature>
<dbReference type="InterPro" id="IPR040325">
    <property type="entry name" value="RIMBP1/2/3"/>
</dbReference>
<feature type="region of interest" description="Disordered" evidence="6">
    <location>
        <begin position="2076"/>
        <end position="2101"/>
    </location>
</feature>
<dbReference type="Gene3D" id="2.60.40.10">
    <property type="entry name" value="Immunoglobulins"/>
    <property type="match status" value="2"/>
</dbReference>
<dbReference type="InterPro" id="IPR035753">
    <property type="entry name" value="RIM-BP_SH3_2"/>
</dbReference>
<feature type="compositionally biased region" description="Basic and acidic residues" evidence="6">
    <location>
        <begin position="1153"/>
        <end position="1167"/>
    </location>
</feature>
<dbReference type="InterPro" id="IPR003961">
    <property type="entry name" value="FN3_dom"/>
</dbReference>
<dbReference type="Gene3D" id="2.30.30.40">
    <property type="entry name" value="SH3 Domains"/>
    <property type="match status" value="3"/>
</dbReference>
<proteinExistence type="inferred from homology"/>
<keyword evidence="9" id="KW-1185">Reference proteome</keyword>
<dbReference type="Pfam" id="PF25523">
    <property type="entry name" value="Ig_RIMBP2"/>
    <property type="match status" value="1"/>
</dbReference>
<dbReference type="SUPFAM" id="SSF49265">
    <property type="entry name" value="Fibronectin type III"/>
    <property type="match status" value="2"/>
</dbReference>
<keyword evidence="5" id="KW-0175">Coiled coil</keyword>
<dbReference type="STRING" id="10228.B3S564"/>
<evidence type="ECO:0000256" key="5">
    <source>
        <dbReference type="SAM" id="Coils"/>
    </source>
</evidence>
<feature type="compositionally biased region" description="Polar residues" evidence="6">
    <location>
        <begin position="1271"/>
        <end position="1282"/>
    </location>
</feature>
<dbReference type="InterPro" id="IPR013783">
    <property type="entry name" value="Ig-like_fold"/>
</dbReference>
<dbReference type="GO" id="GO:0007274">
    <property type="term" value="P:neuromuscular synaptic transmission"/>
    <property type="evidence" value="ECO:0000318"/>
    <property type="project" value="GO_Central"/>
</dbReference>
<feature type="region of interest" description="Disordered" evidence="6">
    <location>
        <begin position="180"/>
        <end position="207"/>
    </location>
</feature>
<organism evidence="8 9">
    <name type="scientific">Trichoplax adhaerens</name>
    <name type="common">Trichoplax reptans</name>
    <dbReference type="NCBI Taxonomy" id="10228"/>
    <lineage>
        <taxon>Eukaryota</taxon>
        <taxon>Metazoa</taxon>
        <taxon>Placozoa</taxon>
        <taxon>Uniplacotomia</taxon>
        <taxon>Trichoplacea</taxon>
        <taxon>Trichoplacidae</taxon>
        <taxon>Trichoplax</taxon>
    </lineage>
</organism>
<feature type="compositionally biased region" description="Polar residues" evidence="6">
    <location>
        <begin position="2026"/>
        <end position="2041"/>
    </location>
</feature>
<dbReference type="OrthoDB" id="4158657at2759"/>
<feature type="region of interest" description="Disordered" evidence="6">
    <location>
        <begin position="699"/>
        <end position="725"/>
    </location>
</feature>
<feature type="compositionally biased region" description="Polar residues" evidence="6">
    <location>
        <begin position="383"/>
        <end position="398"/>
    </location>
</feature>
<dbReference type="EMBL" id="DS985250">
    <property type="protein sequence ID" value="EDV22210.1"/>
    <property type="molecule type" value="Genomic_DNA"/>
</dbReference>
<dbReference type="RefSeq" id="XP_002115365.1">
    <property type="nucleotide sequence ID" value="XM_002115329.1"/>
</dbReference>
<dbReference type="PANTHER" id="PTHR14234">
    <property type="entry name" value="RIM BINDING PROTEIN-RELATED"/>
    <property type="match status" value="1"/>
</dbReference>
<feature type="region of interest" description="Disordered" evidence="6">
    <location>
        <begin position="1268"/>
        <end position="1297"/>
    </location>
</feature>
<dbReference type="CDD" id="cd12012">
    <property type="entry name" value="SH3_RIM-BP_2"/>
    <property type="match status" value="1"/>
</dbReference>
<feature type="compositionally biased region" description="Polar residues" evidence="6">
    <location>
        <begin position="1414"/>
        <end position="1441"/>
    </location>
</feature>
<feature type="compositionally biased region" description="Low complexity" evidence="6">
    <location>
        <begin position="2081"/>
        <end position="2092"/>
    </location>
</feature>
<dbReference type="GeneID" id="6756449"/>
<dbReference type="GO" id="GO:0045202">
    <property type="term" value="C:synapse"/>
    <property type="evidence" value="ECO:0007669"/>
    <property type="project" value="GOC"/>
</dbReference>
<dbReference type="PRINTS" id="PR00452">
    <property type="entry name" value="SH3DOMAIN"/>
</dbReference>
<dbReference type="Proteomes" id="UP000009022">
    <property type="component" value="Unassembled WGS sequence"/>
</dbReference>